<evidence type="ECO:0000313" key="1">
    <source>
        <dbReference type="EMBL" id="SPO34569.1"/>
    </source>
</evidence>
<reference evidence="1 2" key="1">
    <citation type="submission" date="2018-03" db="EMBL/GenBank/DDBJ databases">
        <authorList>
            <person name="Guldener U."/>
        </authorList>
    </citation>
    <scope>NUCLEOTIDE SEQUENCE [LARGE SCALE GENOMIC DNA]</scope>
    <source>
        <strain evidence="1 2">DAOM196992</strain>
    </source>
</reference>
<accession>A0A5C3EU08</accession>
<dbReference type="AlphaFoldDB" id="A0A5C3EU08"/>
<dbReference type="Proteomes" id="UP000323386">
    <property type="component" value="Unassembled WGS sequence"/>
</dbReference>
<organism evidence="1 2">
    <name type="scientific">Pseudozyma flocculosa</name>
    <dbReference type="NCBI Taxonomy" id="84751"/>
    <lineage>
        <taxon>Eukaryota</taxon>
        <taxon>Fungi</taxon>
        <taxon>Dikarya</taxon>
        <taxon>Basidiomycota</taxon>
        <taxon>Ustilaginomycotina</taxon>
        <taxon>Ustilaginomycetes</taxon>
        <taxon>Ustilaginales</taxon>
        <taxon>Ustilaginaceae</taxon>
        <taxon>Pseudozyma</taxon>
    </lineage>
</organism>
<dbReference type="EMBL" id="OOIP01000001">
    <property type="protein sequence ID" value="SPO34569.1"/>
    <property type="molecule type" value="Genomic_DNA"/>
</dbReference>
<evidence type="ECO:0000313" key="2">
    <source>
        <dbReference type="Proteomes" id="UP000323386"/>
    </source>
</evidence>
<name>A0A5C3EU08_9BASI</name>
<protein>
    <submittedName>
        <fullName evidence="1">Uncharacterized protein</fullName>
    </submittedName>
</protein>
<gene>
    <name evidence="1" type="ORF">PSFLO_00040</name>
</gene>
<sequence length="333" mass="36256">MQPTAIRSRPVRKIAAVDRRSRLPPFDAQDLISKAAAEWHKRAGKGDLLPFSAWPGGAPDFWARQPWPEPRLPAPQAFLASSRVVLSTPSPVSYELPTCSTRPRVAALEASGPRVHTRATVAAADHTARNLDRSSLARTSRPKHAMRERDPRLWVAALSPTAVERDAAAARYRPTHTFPGHLPDERAGPPASNRFSNLTTVPVAAKSSFASLTVGLLPRERANVDYRDVKLLAGEHSTPRGSTYLWPLLVRQQSSDDIACSEPELERGSGTSQPGGVGVVNVNLASTDLRLDQLKSPKVESALTASCWAGWRSRPDVEADICSFIPARARLEV</sequence>
<proteinExistence type="predicted"/>
<keyword evidence="2" id="KW-1185">Reference proteome</keyword>